<dbReference type="STRING" id="34508.A0A4U8V0J9"/>
<evidence type="ECO:0000256" key="6">
    <source>
        <dbReference type="ARBA" id="ARBA00048493"/>
    </source>
</evidence>
<organism evidence="7 8">
    <name type="scientific">Steinernema carpocapsae</name>
    <name type="common">Entomopathogenic nematode</name>
    <dbReference type="NCBI Taxonomy" id="34508"/>
    <lineage>
        <taxon>Eukaryota</taxon>
        <taxon>Metazoa</taxon>
        <taxon>Ecdysozoa</taxon>
        <taxon>Nematoda</taxon>
        <taxon>Chromadorea</taxon>
        <taxon>Rhabditida</taxon>
        <taxon>Tylenchina</taxon>
        <taxon>Panagrolaimomorpha</taxon>
        <taxon>Strongyloidoidea</taxon>
        <taxon>Steinernematidae</taxon>
        <taxon>Steinernema</taxon>
    </lineage>
</organism>
<comment type="catalytic activity">
    <reaction evidence="6">
        <text>N-acetyl-alpha-D-glucosamine 1-phosphate + UTP + H(+) = UDP-N-acetyl-alpha-D-glucosamine + diphosphate</text>
        <dbReference type="Rhea" id="RHEA:13509"/>
        <dbReference type="ChEBI" id="CHEBI:15378"/>
        <dbReference type="ChEBI" id="CHEBI:33019"/>
        <dbReference type="ChEBI" id="CHEBI:46398"/>
        <dbReference type="ChEBI" id="CHEBI:57705"/>
        <dbReference type="ChEBI" id="CHEBI:57776"/>
        <dbReference type="EC" id="2.7.7.23"/>
    </reaction>
</comment>
<keyword evidence="8" id="KW-1185">Reference proteome</keyword>
<comment type="similarity">
    <text evidence="2">Belongs to the UDPGP type 1 family.</text>
</comment>
<evidence type="ECO:0000313" key="7">
    <source>
        <dbReference type="EMBL" id="TMS37997.1"/>
    </source>
</evidence>
<comment type="caution">
    <text evidence="7">The sequence shown here is derived from an EMBL/GenBank/DDBJ whole genome shotgun (WGS) entry which is preliminary data.</text>
</comment>
<dbReference type="Pfam" id="PF01704">
    <property type="entry name" value="UDPGP"/>
    <property type="match status" value="1"/>
</dbReference>
<gene>
    <name evidence="7" type="ORF">L596_004815</name>
</gene>
<dbReference type="CDD" id="cd04193">
    <property type="entry name" value="UDPGlcNAc_PPase"/>
    <property type="match status" value="1"/>
</dbReference>
<dbReference type="PANTHER" id="PTHR11952">
    <property type="entry name" value="UDP- GLUCOSE PYROPHOSPHORYLASE"/>
    <property type="match status" value="1"/>
</dbReference>
<evidence type="ECO:0000256" key="4">
    <source>
        <dbReference type="ARBA" id="ARBA00022679"/>
    </source>
</evidence>
<dbReference type="Proteomes" id="UP000298663">
    <property type="component" value="Chromosome X"/>
</dbReference>
<dbReference type="GO" id="GO:0003977">
    <property type="term" value="F:UDP-N-acetylglucosamine diphosphorylase activity"/>
    <property type="evidence" value="ECO:0007669"/>
    <property type="project" value="UniProtKB-EC"/>
</dbReference>
<evidence type="ECO:0000256" key="2">
    <source>
        <dbReference type="ARBA" id="ARBA00010401"/>
    </source>
</evidence>
<dbReference type="Gene3D" id="3.90.550.10">
    <property type="entry name" value="Spore Coat Polysaccharide Biosynthesis Protein SpsA, Chain A"/>
    <property type="match status" value="1"/>
</dbReference>
<proteinExistence type="inferred from homology"/>
<dbReference type="EMBL" id="AZBU02000001">
    <property type="protein sequence ID" value="TMS37997.1"/>
    <property type="molecule type" value="Genomic_DNA"/>
</dbReference>
<evidence type="ECO:0000256" key="3">
    <source>
        <dbReference type="ARBA" id="ARBA00012457"/>
    </source>
</evidence>
<dbReference type="SUPFAM" id="SSF53448">
    <property type="entry name" value="Nucleotide-diphospho-sugar transferases"/>
    <property type="match status" value="1"/>
</dbReference>
<dbReference type="InterPro" id="IPR002618">
    <property type="entry name" value="UDPGP_fam"/>
</dbReference>
<dbReference type="EC" id="2.7.7.23" evidence="3"/>
<evidence type="ECO:0000256" key="5">
    <source>
        <dbReference type="ARBA" id="ARBA00022695"/>
    </source>
</evidence>
<accession>A0A4U8V0J9</accession>
<dbReference type="InterPro" id="IPR039741">
    <property type="entry name" value="UDP-sugar_pyrophosphorylase"/>
</dbReference>
<keyword evidence="5" id="KW-0548">Nucleotidyltransferase</keyword>
<dbReference type="OrthoDB" id="532420at2759"/>
<sequence length="482" mass="52897">MSCTLENEVSDIVTKYDQGHLLTFYEGLSKDRKYELKQNIRFANIAEACEGFQRCLSAVPCKPENLRPIPSNSYMCRKDLTEDSLKTYRTAGIRAIASGKIAAIVLAGGQATRLGASVPKGALPLGMKLTEGDNLLSLQAAQIVKLQALAKEAYPGEAERTGGKILWLIMTSKPTRQATEECVAAIKVEHGLVDDQVVLFDQPTVPCFEKNGKILLSEKWALSSAPNGNGGLYSGIEGFLPLMKKKGIEYIHVYCVDNVLCRIADPYFLGAGIVRNADCAAKVVEKQEPREAVGVICQLADSGNYSVIEYSELSESLAAQLDDAGKKLAFRAGNIANHLFSMTFLERVVCGGIVLPYHQAEKKIPYVDLSSGEKKSPSTPNGIKMEKFIFDVFPFAKNFFAWEVERKEEFAPLKNADSAGRDCLSTCRASLYAEHQRRLRVAGFTQTKDVLIPIAVSYDGEGLDHYKKTGEQVPLIECVCQP</sequence>
<comment type="pathway">
    <text evidence="1">Nucleotide-sugar biosynthesis; UDP-N-acetyl-alpha-D-glucosamine biosynthesis; UDP-N-acetyl-alpha-D-glucosamine from N-acetyl-alpha-D-glucosamine 1-phosphate: step 1/1.</text>
</comment>
<dbReference type="AlphaFoldDB" id="A0A4U8V0J9"/>
<keyword evidence="4" id="KW-0808">Transferase</keyword>
<dbReference type="EMBL" id="CM016762">
    <property type="protein sequence ID" value="TMS37997.1"/>
    <property type="molecule type" value="Genomic_DNA"/>
</dbReference>
<dbReference type="PANTHER" id="PTHR11952:SF2">
    <property type="entry name" value="LD24639P"/>
    <property type="match status" value="1"/>
</dbReference>
<protein>
    <recommendedName>
        <fullName evidence="3">UDP-N-acetylglucosamine diphosphorylase</fullName>
        <ecNumber evidence="3">2.7.7.23</ecNumber>
    </recommendedName>
</protein>
<evidence type="ECO:0000256" key="1">
    <source>
        <dbReference type="ARBA" id="ARBA00005208"/>
    </source>
</evidence>
<evidence type="ECO:0000313" key="8">
    <source>
        <dbReference type="Proteomes" id="UP000298663"/>
    </source>
</evidence>
<name>A0A4U8V0J9_STECR</name>
<dbReference type="InterPro" id="IPR029044">
    <property type="entry name" value="Nucleotide-diphossugar_trans"/>
</dbReference>
<reference evidence="7 8" key="2">
    <citation type="journal article" date="2019" name="G3 (Bethesda)">
        <title>Hybrid Assembly of the Genome of the Entomopathogenic Nematode Steinernema carpocapsae Identifies the X-Chromosome.</title>
        <authorList>
            <person name="Serra L."/>
            <person name="Macchietto M."/>
            <person name="Macias-Munoz A."/>
            <person name="McGill C.J."/>
            <person name="Rodriguez I.M."/>
            <person name="Rodriguez B."/>
            <person name="Murad R."/>
            <person name="Mortazavi A."/>
        </authorList>
    </citation>
    <scope>NUCLEOTIDE SEQUENCE [LARGE SCALE GENOMIC DNA]</scope>
    <source>
        <strain evidence="7 8">ALL</strain>
    </source>
</reference>
<reference evidence="7 8" key="1">
    <citation type="journal article" date="2015" name="Genome Biol.">
        <title>Comparative genomics of Steinernema reveals deeply conserved gene regulatory networks.</title>
        <authorList>
            <person name="Dillman A.R."/>
            <person name="Macchietto M."/>
            <person name="Porter C.F."/>
            <person name="Rogers A."/>
            <person name="Williams B."/>
            <person name="Antoshechkin I."/>
            <person name="Lee M.M."/>
            <person name="Goodwin Z."/>
            <person name="Lu X."/>
            <person name="Lewis E.E."/>
            <person name="Goodrich-Blair H."/>
            <person name="Stock S.P."/>
            <person name="Adams B.J."/>
            <person name="Sternberg P.W."/>
            <person name="Mortazavi A."/>
        </authorList>
    </citation>
    <scope>NUCLEOTIDE SEQUENCE [LARGE SCALE GENOMIC DNA]</scope>
    <source>
        <strain evidence="7 8">ALL</strain>
    </source>
</reference>